<feature type="region of interest" description="Disordered" evidence="2">
    <location>
        <begin position="1"/>
        <end position="29"/>
    </location>
</feature>
<feature type="compositionally biased region" description="Basic residues" evidence="2">
    <location>
        <begin position="136"/>
        <end position="152"/>
    </location>
</feature>
<feature type="region of interest" description="Disordered" evidence="2">
    <location>
        <begin position="37"/>
        <end position="56"/>
    </location>
</feature>
<dbReference type="KEGG" id="lug:FPZ22_01150"/>
<gene>
    <name evidence="3" type="ORF">FPZ22_01150</name>
</gene>
<evidence type="ECO:0000313" key="3">
    <source>
        <dbReference type="EMBL" id="QDW67782.1"/>
    </source>
</evidence>
<dbReference type="PANTHER" id="PTHR12788">
    <property type="entry name" value="PROTEIN-TYROSINE SULFOTRANSFERASE 2"/>
    <property type="match status" value="1"/>
</dbReference>
<proteinExistence type="predicted"/>
<sequence length="483" mass="52705">MLRRSTRLAATRARRGTRRRRRATRTGAVFRRTRAFRRAPRMHRGDRSRNPPARAAQGLRLAYRLERAGRSRARALPATGPRRARRAGNQGAVRAAAGADEPRPGRCGPARRRRHQSRFDGGPGQGPDREAPASSSHRRGCAGRGGRRRTRPGHGGPALVRAGQVPRPAPRPSCGHAGPVARPWPRCGGVQAAASRTGGGAGAGMARGAAAWRPAAPAPSPGFRPPDPVFLVGFPRSGTTLLEQMLDRHPALQVLDERPAMEHVIAGMHTLPGWSGDDLDGSLAGLDAAQCHQLRANYRAEVSRHLRPAGRLVDKYPLYLTRVAHIQRLFPASAWVLLLRHPCDCVLSCHFQAFGLNGGALAFASLESTARTYAAVMDYWEQQRLLAKPNVHVVHYEDLVADPEAVLGRLMGSIGLALEAEQLAFPAAVAARTRRINTPSYAQVAETVNRNAVGRWRRYRAHFSTRVLDQLAPCVERYGYTLD</sequence>
<organism evidence="3 4">
    <name type="scientific">Luteimonas granuli</name>
    <dbReference type="NCBI Taxonomy" id="1176533"/>
    <lineage>
        <taxon>Bacteria</taxon>
        <taxon>Pseudomonadati</taxon>
        <taxon>Pseudomonadota</taxon>
        <taxon>Gammaproteobacteria</taxon>
        <taxon>Lysobacterales</taxon>
        <taxon>Lysobacteraceae</taxon>
        <taxon>Luteimonas</taxon>
    </lineage>
</organism>
<keyword evidence="4" id="KW-1185">Reference proteome</keyword>
<dbReference type="GO" id="GO:0008476">
    <property type="term" value="F:protein-tyrosine sulfotransferase activity"/>
    <property type="evidence" value="ECO:0007669"/>
    <property type="project" value="InterPro"/>
</dbReference>
<dbReference type="EMBL" id="CP042218">
    <property type="protein sequence ID" value="QDW67782.1"/>
    <property type="molecule type" value="Genomic_DNA"/>
</dbReference>
<evidence type="ECO:0000256" key="2">
    <source>
        <dbReference type="SAM" id="MobiDB-lite"/>
    </source>
</evidence>
<protein>
    <submittedName>
        <fullName evidence="3">Sulfotransferase</fullName>
    </submittedName>
</protein>
<feature type="region of interest" description="Disordered" evidence="2">
    <location>
        <begin position="70"/>
        <end position="181"/>
    </location>
</feature>
<dbReference type="PANTHER" id="PTHR12788:SF10">
    <property type="entry name" value="PROTEIN-TYROSINE SULFOTRANSFERASE"/>
    <property type="match status" value="1"/>
</dbReference>
<evidence type="ECO:0000256" key="1">
    <source>
        <dbReference type="ARBA" id="ARBA00022679"/>
    </source>
</evidence>
<dbReference type="SUPFAM" id="SSF52540">
    <property type="entry name" value="P-loop containing nucleoside triphosphate hydrolases"/>
    <property type="match status" value="1"/>
</dbReference>
<feature type="compositionally biased region" description="Basic residues" evidence="2">
    <location>
        <begin position="1"/>
        <end position="24"/>
    </location>
</feature>
<reference evidence="3 4" key="1">
    <citation type="submission" date="2019-07" db="EMBL/GenBank/DDBJ databases">
        <title>Full genome sequence of Luteimonas sp. Gr-4.</title>
        <authorList>
            <person name="Im W.-T."/>
        </authorList>
    </citation>
    <scope>NUCLEOTIDE SEQUENCE [LARGE SCALE GENOMIC DNA]</scope>
    <source>
        <strain evidence="3 4">Gr-4</strain>
    </source>
</reference>
<dbReference type="Pfam" id="PF13469">
    <property type="entry name" value="Sulfotransfer_3"/>
    <property type="match status" value="1"/>
</dbReference>
<dbReference type="Proteomes" id="UP000316584">
    <property type="component" value="Chromosome"/>
</dbReference>
<dbReference type="AlphaFoldDB" id="A0A518N7B7"/>
<dbReference type="OrthoDB" id="9766687at2"/>
<dbReference type="InterPro" id="IPR026634">
    <property type="entry name" value="TPST-like"/>
</dbReference>
<evidence type="ECO:0000313" key="4">
    <source>
        <dbReference type="Proteomes" id="UP000316584"/>
    </source>
</evidence>
<name>A0A518N7B7_9GAMM</name>
<dbReference type="Gene3D" id="3.40.50.300">
    <property type="entry name" value="P-loop containing nucleotide triphosphate hydrolases"/>
    <property type="match status" value="1"/>
</dbReference>
<dbReference type="InterPro" id="IPR027417">
    <property type="entry name" value="P-loop_NTPase"/>
</dbReference>
<keyword evidence="1 3" id="KW-0808">Transferase</keyword>
<accession>A0A518N7B7</accession>